<gene>
    <name evidence="1" type="ORF">CEXT_683661</name>
</gene>
<protein>
    <submittedName>
        <fullName evidence="1">Uncharacterized protein</fullName>
    </submittedName>
</protein>
<dbReference type="AlphaFoldDB" id="A0AAV4Q1D6"/>
<name>A0AAV4Q1D6_CAEEX</name>
<organism evidence="1 2">
    <name type="scientific">Caerostris extrusa</name>
    <name type="common">Bark spider</name>
    <name type="synonym">Caerostris bankana</name>
    <dbReference type="NCBI Taxonomy" id="172846"/>
    <lineage>
        <taxon>Eukaryota</taxon>
        <taxon>Metazoa</taxon>
        <taxon>Ecdysozoa</taxon>
        <taxon>Arthropoda</taxon>
        <taxon>Chelicerata</taxon>
        <taxon>Arachnida</taxon>
        <taxon>Araneae</taxon>
        <taxon>Araneomorphae</taxon>
        <taxon>Entelegynae</taxon>
        <taxon>Araneoidea</taxon>
        <taxon>Araneidae</taxon>
        <taxon>Caerostris</taxon>
    </lineage>
</organism>
<accession>A0AAV4Q1D6</accession>
<keyword evidence="2" id="KW-1185">Reference proteome</keyword>
<evidence type="ECO:0000313" key="2">
    <source>
        <dbReference type="Proteomes" id="UP001054945"/>
    </source>
</evidence>
<evidence type="ECO:0000313" key="1">
    <source>
        <dbReference type="EMBL" id="GIY02172.1"/>
    </source>
</evidence>
<sequence>MFVLLRESDGFCWKANRGIVGKLRPEMERKFEMIVLQFRSFHHFQLISVKILPARVTPGVGEDFLLCYFNWFWVSSSPVIKYLLAKREISMHSRLSLPELFFLTSFGACERGVYDLPSCCPLLEHQVVRRPSSR</sequence>
<dbReference type="EMBL" id="BPLR01005418">
    <property type="protein sequence ID" value="GIY02172.1"/>
    <property type="molecule type" value="Genomic_DNA"/>
</dbReference>
<reference evidence="1 2" key="1">
    <citation type="submission" date="2021-06" db="EMBL/GenBank/DDBJ databases">
        <title>Caerostris extrusa draft genome.</title>
        <authorList>
            <person name="Kono N."/>
            <person name="Arakawa K."/>
        </authorList>
    </citation>
    <scope>NUCLEOTIDE SEQUENCE [LARGE SCALE GENOMIC DNA]</scope>
</reference>
<dbReference type="Proteomes" id="UP001054945">
    <property type="component" value="Unassembled WGS sequence"/>
</dbReference>
<proteinExistence type="predicted"/>
<comment type="caution">
    <text evidence="1">The sequence shown here is derived from an EMBL/GenBank/DDBJ whole genome shotgun (WGS) entry which is preliminary data.</text>
</comment>